<gene>
    <name evidence="17" type="ORF">GTP41_09390</name>
</gene>
<name>A0A6N9HGZ4_9BURK</name>
<evidence type="ECO:0000256" key="12">
    <source>
        <dbReference type="PROSITE-ProRule" id="PRU01360"/>
    </source>
</evidence>
<protein>
    <submittedName>
        <fullName evidence="17">TonB-dependent receptor</fullName>
    </submittedName>
</protein>
<dbReference type="RefSeq" id="WP_161025324.1">
    <property type="nucleotide sequence ID" value="NZ_WWCJ01000006.1"/>
</dbReference>
<evidence type="ECO:0000256" key="1">
    <source>
        <dbReference type="ARBA" id="ARBA00004571"/>
    </source>
</evidence>
<dbReference type="GO" id="GO:0015344">
    <property type="term" value="F:siderophore uptake transmembrane transporter activity"/>
    <property type="evidence" value="ECO:0007669"/>
    <property type="project" value="TreeGrafter"/>
</dbReference>
<comment type="caution">
    <text evidence="17">The sequence shown here is derived from an EMBL/GenBank/DDBJ whole genome shotgun (WGS) entry which is preliminary data.</text>
</comment>
<dbReference type="InterPro" id="IPR000531">
    <property type="entry name" value="Beta-barrel_TonB"/>
</dbReference>
<comment type="similarity">
    <text evidence="2 12 13">Belongs to the TonB-dependent receptor family.</text>
</comment>
<dbReference type="PANTHER" id="PTHR30069">
    <property type="entry name" value="TONB-DEPENDENT OUTER MEMBRANE RECEPTOR"/>
    <property type="match status" value="1"/>
</dbReference>
<dbReference type="Gene3D" id="2.170.130.10">
    <property type="entry name" value="TonB-dependent receptor, plug domain"/>
    <property type="match status" value="1"/>
</dbReference>
<dbReference type="CDD" id="cd01347">
    <property type="entry name" value="ligand_gated_channel"/>
    <property type="match status" value="1"/>
</dbReference>
<dbReference type="EMBL" id="WWCJ01000006">
    <property type="protein sequence ID" value="MYN02312.1"/>
    <property type="molecule type" value="Genomic_DNA"/>
</dbReference>
<evidence type="ECO:0000256" key="3">
    <source>
        <dbReference type="ARBA" id="ARBA00022448"/>
    </source>
</evidence>
<accession>A0A6N9HGZ4</accession>
<evidence type="ECO:0000259" key="15">
    <source>
        <dbReference type="Pfam" id="PF00593"/>
    </source>
</evidence>
<dbReference type="PROSITE" id="PS52016">
    <property type="entry name" value="TONB_DEPENDENT_REC_3"/>
    <property type="match status" value="1"/>
</dbReference>
<evidence type="ECO:0000256" key="13">
    <source>
        <dbReference type="RuleBase" id="RU003357"/>
    </source>
</evidence>
<dbReference type="Gene3D" id="2.40.170.20">
    <property type="entry name" value="TonB-dependent receptor, beta-barrel domain"/>
    <property type="match status" value="1"/>
</dbReference>
<dbReference type="InterPro" id="IPR036942">
    <property type="entry name" value="Beta-barrel_TonB_sf"/>
</dbReference>
<evidence type="ECO:0000256" key="14">
    <source>
        <dbReference type="SAM" id="SignalP"/>
    </source>
</evidence>
<proteinExistence type="inferred from homology"/>
<dbReference type="Pfam" id="PF07715">
    <property type="entry name" value="Plug"/>
    <property type="match status" value="1"/>
</dbReference>
<dbReference type="GO" id="GO:0044718">
    <property type="term" value="P:siderophore transmembrane transport"/>
    <property type="evidence" value="ECO:0007669"/>
    <property type="project" value="TreeGrafter"/>
</dbReference>
<comment type="subcellular location">
    <subcellularLocation>
        <location evidence="1 12">Cell outer membrane</location>
        <topology evidence="1 12">Multi-pass membrane protein</topology>
    </subcellularLocation>
</comment>
<evidence type="ECO:0000313" key="17">
    <source>
        <dbReference type="EMBL" id="MYN02312.1"/>
    </source>
</evidence>
<evidence type="ECO:0000259" key="16">
    <source>
        <dbReference type="Pfam" id="PF07715"/>
    </source>
</evidence>
<dbReference type="InterPro" id="IPR039426">
    <property type="entry name" value="TonB-dep_rcpt-like"/>
</dbReference>
<keyword evidence="6 14" id="KW-0732">Signal</keyword>
<feature type="domain" description="TonB-dependent receptor plug" evidence="16">
    <location>
        <begin position="47"/>
        <end position="152"/>
    </location>
</feature>
<keyword evidence="8 13" id="KW-0798">TonB box</keyword>
<evidence type="ECO:0000256" key="5">
    <source>
        <dbReference type="ARBA" id="ARBA00022692"/>
    </source>
</evidence>
<evidence type="ECO:0000313" key="18">
    <source>
        <dbReference type="Proteomes" id="UP000448575"/>
    </source>
</evidence>
<evidence type="ECO:0000256" key="10">
    <source>
        <dbReference type="ARBA" id="ARBA00023170"/>
    </source>
</evidence>
<keyword evidence="3 12" id="KW-0813">Transport</keyword>
<dbReference type="PANTHER" id="PTHR30069:SF53">
    <property type="entry name" value="COLICIN I RECEPTOR-RELATED"/>
    <property type="match status" value="1"/>
</dbReference>
<keyword evidence="18" id="KW-1185">Reference proteome</keyword>
<evidence type="ECO:0000256" key="8">
    <source>
        <dbReference type="ARBA" id="ARBA00023077"/>
    </source>
</evidence>
<dbReference type="GO" id="GO:0009279">
    <property type="term" value="C:cell outer membrane"/>
    <property type="evidence" value="ECO:0007669"/>
    <property type="project" value="UniProtKB-SubCell"/>
</dbReference>
<evidence type="ECO:0000256" key="11">
    <source>
        <dbReference type="ARBA" id="ARBA00023237"/>
    </source>
</evidence>
<feature type="domain" description="TonB-dependent receptor-like beta-barrel" evidence="15">
    <location>
        <begin position="239"/>
        <end position="620"/>
    </location>
</feature>
<feature type="chain" id="PRO_5026863316" evidence="14">
    <location>
        <begin position="22"/>
        <end position="649"/>
    </location>
</feature>
<evidence type="ECO:0000256" key="7">
    <source>
        <dbReference type="ARBA" id="ARBA00023065"/>
    </source>
</evidence>
<evidence type="ECO:0000256" key="9">
    <source>
        <dbReference type="ARBA" id="ARBA00023136"/>
    </source>
</evidence>
<reference evidence="17 18" key="1">
    <citation type="submission" date="2019-12" db="EMBL/GenBank/DDBJ databases">
        <title>Novel species isolated from a subtropical stream in China.</title>
        <authorList>
            <person name="Lu H."/>
        </authorList>
    </citation>
    <scope>NUCLEOTIDE SEQUENCE [LARGE SCALE GENOMIC DNA]</scope>
    <source>
        <strain evidence="17 18">DS3</strain>
    </source>
</reference>
<evidence type="ECO:0000256" key="4">
    <source>
        <dbReference type="ARBA" id="ARBA00022452"/>
    </source>
</evidence>
<dbReference type="InterPro" id="IPR037066">
    <property type="entry name" value="Plug_dom_sf"/>
</dbReference>
<keyword evidence="5 12" id="KW-0812">Transmembrane</keyword>
<dbReference type="InterPro" id="IPR012910">
    <property type="entry name" value="Plug_dom"/>
</dbReference>
<keyword evidence="9 12" id="KW-0472">Membrane</keyword>
<keyword evidence="7" id="KW-0406">Ion transport</keyword>
<keyword evidence="10 17" id="KW-0675">Receptor</keyword>
<feature type="signal peptide" evidence="14">
    <location>
        <begin position="1"/>
        <end position="21"/>
    </location>
</feature>
<dbReference type="Proteomes" id="UP000448575">
    <property type="component" value="Unassembled WGS sequence"/>
</dbReference>
<keyword evidence="11 12" id="KW-0998">Cell outer membrane</keyword>
<dbReference type="SUPFAM" id="SSF56935">
    <property type="entry name" value="Porins"/>
    <property type="match status" value="1"/>
</dbReference>
<dbReference type="Pfam" id="PF00593">
    <property type="entry name" value="TonB_dep_Rec_b-barrel"/>
    <property type="match status" value="1"/>
</dbReference>
<evidence type="ECO:0000256" key="6">
    <source>
        <dbReference type="ARBA" id="ARBA00022729"/>
    </source>
</evidence>
<evidence type="ECO:0000256" key="2">
    <source>
        <dbReference type="ARBA" id="ARBA00009810"/>
    </source>
</evidence>
<keyword evidence="4 12" id="KW-1134">Transmembrane beta strand</keyword>
<dbReference type="AlphaFoldDB" id="A0A6N9HGZ4"/>
<sequence>MSIQKTIIAASLAALGVPACAADAGGIADGSVVVVTASMRAHTVAGAPAFTTVLTAEDIAKSPANGLADLLRDSVGVNNQVDDSGRDEIRIRGLGGKYTLMLVNGKRVSSGGALWRGGDFDFSSIPLSSIKRVEIVRGPMAALYGSDAMGGVINIITWPASREWKGGVSGEYRTIGSGYDGDQLRVGAHAAGALSDTLSLSIGGERYDRDAWWSAPASDKTRTPRLEEKKASNLTGTLTWQLAQNQSLDFDLGYNQDKRPRVMYYYAYNPQRNVETKDIRDQEIERKTYGVTHRADWGWGNTTAYLTRENAEIQDFNTRYNAPQQRTLKEENTYAKFYGNTTLGINAVTAGIDLRRQVIRDAASYLDTGKVGTDSKAFFVEDELALAKDLRLTLAGRVDDNSVFGNHFSPKGYLVWQGSDALTVKGGISKAFKAPDSYQLSKEYRIVSCGGSCTLAGNPDLVPETSTNYEAGFELHQKGWDLTAVVFKNDVEDMIVATYDPVKNARRWVNVAQAKTKGLELEASLQLHPALTLSGNFTHLKADYINEKGVTTVLDNRPENSGRVGLAYTAMPGVQASLVAHYTGKQYYSNKELPGYMRYDLGLSGKVGRHWTLRTGVKNLSNVDLSKKSKDFSFFELGRNYYVSAAYGF</sequence>
<organism evidence="17 18">
    <name type="scientific">Pseudoduganella guangdongensis</name>
    <dbReference type="NCBI Taxonomy" id="2692179"/>
    <lineage>
        <taxon>Bacteria</taxon>
        <taxon>Pseudomonadati</taxon>
        <taxon>Pseudomonadota</taxon>
        <taxon>Betaproteobacteria</taxon>
        <taxon>Burkholderiales</taxon>
        <taxon>Oxalobacteraceae</taxon>
        <taxon>Telluria group</taxon>
        <taxon>Pseudoduganella</taxon>
    </lineage>
</organism>